<protein>
    <submittedName>
        <fullName evidence="1">Putative ovule protein</fullName>
    </submittedName>
</protein>
<evidence type="ECO:0000313" key="1">
    <source>
        <dbReference type="EMBL" id="JAP10930.1"/>
    </source>
</evidence>
<name>A0A0V0GRR2_SOLCH</name>
<dbReference type="EMBL" id="GEDG01032223">
    <property type="protein sequence ID" value="JAP10930.1"/>
    <property type="molecule type" value="Transcribed_RNA"/>
</dbReference>
<dbReference type="AlphaFoldDB" id="A0A0V0GRR2"/>
<accession>A0A0V0GRR2</accession>
<reference evidence="1" key="1">
    <citation type="submission" date="2015-12" db="EMBL/GenBank/DDBJ databases">
        <title>Gene expression during late stages of embryo sac development: a critical building block for successful pollen-pistil interactions.</title>
        <authorList>
            <person name="Liu Y."/>
            <person name="Joly V."/>
            <person name="Sabar M."/>
            <person name="Matton D.P."/>
        </authorList>
    </citation>
    <scope>NUCLEOTIDE SEQUENCE</scope>
</reference>
<proteinExistence type="predicted"/>
<organism evidence="1">
    <name type="scientific">Solanum chacoense</name>
    <name type="common">Chaco potato</name>
    <dbReference type="NCBI Taxonomy" id="4108"/>
    <lineage>
        <taxon>Eukaryota</taxon>
        <taxon>Viridiplantae</taxon>
        <taxon>Streptophyta</taxon>
        <taxon>Embryophyta</taxon>
        <taxon>Tracheophyta</taxon>
        <taxon>Spermatophyta</taxon>
        <taxon>Magnoliopsida</taxon>
        <taxon>eudicotyledons</taxon>
        <taxon>Gunneridae</taxon>
        <taxon>Pentapetalae</taxon>
        <taxon>asterids</taxon>
        <taxon>lamiids</taxon>
        <taxon>Solanales</taxon>
        <taxon>Solanaceae</taxon>
        <taxon>Solanoideae</taxon>
        <taxon>Solaneae</taxon>
        <taxon>Solanum</taxon>
    </lineage>
</organism>
<sequence length="65" mass="7348">MVVCQIEEVFASHSVAAVEAFLLHSLRTLQKMKGTLVQASRCYYMRLNTHKLCQAKGSTNIIYSQ</sequence>